<dbReference type="InterPro" id="IPR051476">
    <property type="entry name" value="Bac_ResReg_Asp_Phosphatase"/>
</dbReference>
<keyword evidence="8" id="KW-1185">Reference proteome</keyword>
<keyword evidence="3" id="KW-0677">Repeat</keyword>
<comment type="caution">
    <text evidence="7">The sequence shown here is derived from an EMBL/GenBank/DDBJ whole genome shotgun (WGS) entry which is preliminary data.</text>
</comment>
<dbReference type="EMBL" id="RJKM01000001">
    <property type="protein sequence ID" value="ROP41860.1"/>
    <property type="molecule type" value="Genomic_DNA"/>
</dbReference>
<comment type="subcellular location">
    <subcellularLocation>
        <location evidence="1">Cytoplasm</location>
    </subcellularLocation>
</comment>
<comment type="similarity">
    <text evidence="5">Belongs to the Rap family.</text>
</comment>
<dbReference type="PROSITE" id="PS50005">
    <property type="entry name" value="TPR"/>
    <property type="match status" value="1"/>
</dbReference>
<feature type="repeat" description="TPR" evidence="6">
    <location>
        <begin position="216"/>
        <end position="249"/>
    </location>
</feature>
<organism evidence="7 8">
    <name type="scientific">Saccharothrix texasensis</name>
    <dbReference type="NCBI Taxonomy" id="103734"/>
    <lineage>
        <taxon>Bacteria</taxon>
        <taxon>Bacillati</taxon>
        <taxon>Actinomycetota</taxon>
        <taxon>Actinomycetes</taxon>
        <taxon>Pseudonocardiales</taxon>
        <taxon>Pseudonocardiaceae</taxon>
        <taxon>Saccharothrix</taxon>
    </lineage>
</organism>
<proteinExistence type="inferred from homology"/>
<dbReference type="AlphaFoldDB" id="A0A3N1HH77"/>
<evidence type="ECO:0000313" key="8">
    <source>
        <dbReference type="Proteomes" id="UP000268727"/>
    </source>
</evidence>
<dbReference type="PANTHER" id="PTHR46630:SF1">
    <property type="entry name" value="TETRATRICOPEPTIDE REPEAT PROTEIN 29"/>
    <property type="match status" value="1"/>
</dbReference>
<keyword evidence="2" id="KW-0963">Cytoplasm</keyword>
<dbReference type="InterPro" id="IPR011990">
    <property type="entry name" value="TPR-like_helical_dom_sf"/>
</dbReference>
<evidence type="ECO:0000256" key="6">
    <source>
        <dbReference type="PROSITE-ProRule" id="PRU00339"/>
    </source>
</evidence>
<reference evidence="7 8" key="1">
    <citation type="submission" date="2018-11" db="EMBL/GenBank/DDBJ databases">
        <title>Sequencing the genomes of 1000 actinobacteria strains.</title>
        <authorList>
            <person name="Klenk H.-P."/>
        </authorList>
    </citation>
    <scope>NUCLEOTIDE SEQUENCE [LARGE SCALE GENOMIC DNA]</scope>
    <source>
        <strain evidence="7 8">DSM 44231</strain>
    </source>
</reference>
<dbReference type="SUPFAM" id="SSF48452">
    <property type="entry name" value="TPR-like"/>
    <property type="match status" value="2"/>
</dbReference>
<gene>
    <name evidence="7" type="ORF">EDD40_7327</name>
</gene>
<name>A0A3N1HH77_9PSEU</name>
<dbReference type="GO" id="GO:0005737">
    <property type="term" value="C:cytoplasm"/>
    <property type="evidence" value="ECO:0007669"/>
    <property type="project" value="UniProtKB-SubCell"/>
</dbReference>
<accession>A0A3N1HH77</accession>
<keyword evidence="4 6" id="KW-0802">TPR repeat</keyword>
<evidence type="ECO:0000256" key="2">
    <source>
        <dbReference type="ARBA" id="ARBA00022490"/>
    </source>
</evidence>
<protein>
    <submittedName>
        <fullName evidence="7">Tetratricopeptide repeat protein</fullName>
    </submittedName>
</protein>
<dbReference type="Proteomes" id="UP000268727">
    <property type="component" value="Unassembled WGS sequence"/>
</dbReference>
<dbReference type="SMART" id="SM00028">
    <property type="entry name" value="TPR"/>
    <property type="match status" value="4"/>
</dbReference>
<evidence type="ECO:0000256" key="5">
    <source>
        <dbReference type="ARBA" id="ARBA00038253"/>
    </source>
</evidence>
<evidence type="ECO:0000313" key="7">
    <source>
        <dbReference type="EMBL" id="ROP41860.1"/>
    </source>
</evidence>
<evidence type="ECO:0000256" key="3">
    <source>
        <dbReference type="ARBA" id="ARBA00022737"/>
    </source>
</evidence>
<dbReference type="PANTHER" id="PTHR46630">
    <property type="entry name" value="TETRATRICOPEPTIDE REPEAT PROTEIN 29"/>
    <property type="match status" value="1"/>
</dbReference>
<evidence type="ECO:0000256" key="4">
    <source>
        <dbReference type="ARBA" id="ARBA00022803"/>
    </source>
</evidence>
<dbReference type="Gene3D" id="1.25.40.10">
    <property type="entry name" value="Tetratricopeptide repeat domain"/>
    <property type="match status" value="1"/>
</dbReference>
<sequence>MHPHGKVIALPAPVPGCVPEQVATQAQAWAWFQREQACALAAQRAAADRREHLAAWLLMRSLYPFHHLTADMRNHVEACRTALNAALSQNDPTLQCDAHRFLGEALCGIGRHDEGMEHLHTALTTARHLDDRSYLSATHHAFALAWEHQGRHDEALRSATRFLRLAALSGNPVLEARARSQAGRNAARLGRHDLAVAHCRAALPVHREYHDRDGEANSLFTLGLTALDTGDAQQAATHFQAALTLFRTQANTSMQADTLDRFAEALHAGGDREQAGDLWHDAAVLYHQQGRHDDATRVQRRLNGLSRFHGVPLTESAR</sequence>
<evidence type="ECO:0000256" key="1">
    <source>
        <dbReference type="ARBA" id="ARBA00004496"/>
    </source>
</evidence>
<dbReference type="InterPro" id="IPR019734">
    <property type="entry name" value="TPR_rpt"/>
</dbReference>
<dbReference type="Pfam" id="PF13424">
    <property type="entry name" value="TPR_12"/>
    <property type="match status" value="1"/>
</dbReference>